<organism evidence="2 3">
    <name type="scientific">Candidatus Uhrbacteria bacterium RIFCSPHIGHO2_02_FULL_60_10</name>
    <dbReference type="NCBI Taxonomy" id="1802392"/>
    <lineage>
        <taxon>Bacteria</taxon>
        <taxon>Candidatus Uhriibacteriota</taxon>
    </lineage>
</organism>
<feature type="transmembrane region" description="Helical" evidence="1">
    <location>
        <begin position="97"/>
        <end position="115"/>
    </location>
</feature>
<protein>
    <recommendedName>
        <fullName evidence="4">DUF475 domain-containing protein</fullName>
    </recommendedName>
</protein>
<feature type="transmembrane region" description="Helical" evidence="1">
    <location>
        <begin position="6"/>
        <end position="31"/>
    </location>
</feature>
<dbReference type="EMBL" id="MGEA01000091">
    <property type="protein sequence ID" value="OGL72587.1"/>
    <property type="molecule type" value="Genomic_DNA"/>
</dbReference>
<gene>
    <name evidence="2" type="ORF">A3C96_02600</name>
</gene>
<comment type="caution">
    <text evidence="2">The sequence shown here is derived from an EMBL/GenBank/DDBJ whole genome shotgun (WGS) entry which is preliminary data.</text>
</comment>
<dbReference type="Pfam" id="PF04332">
    <property type="entry name" value="DUF475"/>
    <property type="match status" value="1"/>
</dbReference>
<dbReference type="PANTHER" id="PTHR30238:SF4">
    <property type="entry name" value="SLL1022 PROTEIN"/>
    <property type="match status" value="1"/>
</dbReference>
<feature type="transmembrane region" description="Helical" evidence="1">
    <location>
        <begin position="281"/>
        <end position="299"/>
    </location>
</feature>
<proteinExistence type="predicted"/>
<name>A0A1F7U4F9_9BACT</name>
<feature type="transmembrane region" description="Helical" evidence="1">
    <location>
        <begin position="43"/>
        <end position="66"/>
    </location>
</feature>
<evidence type="ECO:0000256" key="1">
    <source>
        <dbReference type="SAM" id="Phobius"/>
    </source>
</evidence>
<accession>A0A1F7U4F9</accession>
<keyword evidence="1" id="KW-0472">Membrane</keyword>
<keyword evidence="1" id="KW-0812">Transmembrane</keyword>
<dbReference type="PANTHER" id="PTHR30238">
    <property type="entry name" value="MEMBRANE BOUND PREDICTED REDOX MODULATOR"/>
    <property type="match status" value="1"/>
</dbReference>
<dbReference type="InterPro" id="IPR007427">
    <property type="entry name" value="DUF475"/>
</dbReference>
<sequence>MGFSDGVIIVLGLALFEIISSIDNAVVNADVLLTMSERARKWFLFYGIIIAVFVVRGLLPLLIVWASSPGVGFMGALTATFSNDASVRDIIERQKPILLAGGGLYLVYLFFYWLFVEPKEYAFFFESHIHRKLSFWFYAVASALLLAVVWITIRINPFIAFGAVVGSTAFFITNGFKHNAEQAEKEIAHSKMTDISKILYLELLDTTFSIDGVLGAFAFTISVPLILLGNGLGAFVVRYVTIHGAKTVRKYRFLKNGAMYSIGSLGAIMLAEAMAVHIPVWTPTFITFIVVGLFFWLSARELKAEKIIA</sequence>
<feature type="transmembrane region" description="Helical" evidence="1">
    <location>
        <begin position="135"/>
        <end position="153"/>
    </location>
</feature>
<dbReference type="Proteomes" id="UP000177088">
    <property type="component" value="Unassembled WGS sequence"/>
</dbReference>
<reference evidence="2 3" key="1">
    <citation type="journal article" date="2016" name="Nat. Commun.">
        <title>Thousands of microbial genomes shed light on interconnected biogeochemical processes in an aquifer system.</title>
        <authorList>
            <person name="Anantharaman K."/>
            <person name="Brown C.T."/>
            <person name="Hug L.A."/>
            <person name="Sharon I."/>
            <person name="Castelle C.J."/>
            <person name="Probst A.J."/>
            <person name="Thomas B.C."/>
            <person name="Singh A."/>
            <person name="Wilkins M.J."/>
            <person name="Karaoz U."/>
            <person name="Brodie E.L."/>
            <person name="Williams K.H."/>
            <person name="Hubbard S.S."/>
            <person name="Banfield J.F."/>
        </authorList>
    </citation>
    <scope>NUCLEOTIDE SEQUENCE [LARGE SCALE GENOMIC DNA]</scope>
</reference>
<evidence type="ECO:0000313" key="3">
    <source>
        <dbReference type="Proteomes" id="UP000177088"/>
    </source>
</evidence>
<evidence type="ECO:0008006" key="4">
    <source>
        <dbReference type="Google" id="ProtNLM"/>
    </source>
</evidence>
<keyword evidence="1" id="KW-1133">Transmembrane helix</keyword>
<dbReference type="AlphaFoldDB" id="A0A1F7U4F9"/>
<feature type="transmembrane region" description="Helical" evidence="1">
    <location>
        <begin position="225"/>
        <end position="245"/>
    </location>
</feature>
<feature type="transmembrane region" description="Helical" evidence="1">
    <location>
        <begin position="257"/>
        <end position="275"/>
    </location>
</feature>
<evidence type="ECO:0000313" key="2">
    <source>
        <dbReference type="EMBL" id="OGL72587.1"/>
    </source>
</evidence>
<dbReference type="NCBIfam" id="NF010612">
    <property type="entry name" value="PRK14013.1-2"/>
    <property type="match status" value="1"/>
</dbReference>